<evidence type="ECO:0008006" key="2">
    <source>
        <dbReference type="Google" id="ProtNLM"/>
    </source>
</evidence>
<dbReference type="Gene3D" id="3.40.50.300">
    <property type="entry name" value="P-loop containing nucleotide triphosphate hydrolases"/>
    <property type="match status" value="2"/>
</dbReference>
<evidence type="ECO:0000313" key="1">
    <source>
        <dbReference type="EMBL" id="QHS90114.1"/>
    </source>
</evidence>
<protein>
    <recommendedName>
        <fullName evidence="2">Helicase ATP-binding domain-containing protein</fullName>
    </recommendedName>
</protein>
<dbReference type="InterPro" id="IPR027417">
    <property type="entry name" value="P-loop_NTPase"/>
</dbReference>
<accession>A0A6C0BE95</accession>
<organism evidence="1">
    <name type="scientific">viral metagenome</name>
    <dbReference type="NCBI Taxonomy" id="1070528"/>
    <lineage>
        <taxon>unclassified sequences</taxon>
        <taxon>metagenomes</taxon>
        <taxon>organismal metagenomes</taxon>
    </lineage>
</organism>
<sequence length="562" mass="65179">MAEIVLSSDQAEDFQKTIEITDRHPMVLQTSPAGSGKTIHVIEFLRKRNIARAIIVCANSVQIDHWTLFKEKYNAPISMIITYDTLRGSKTYTTNDGREMLTHGLLYKNNDESYCPTEGFMQWVEEGLLLVPDECHSIKNDRGKTAAFRSLSRYITMRSMTKPYPLNKSWTFFLSMTPFDKPEHCCNFVFTCGIITSHKLYSKDHNLPTGIIELYNYCKHFNPTITDSIWGLYDIKSNNVQELAYRLVSEVFLRLISTFTKNSQDRYKMKQSIYYSYSDIPQEAHILMKRGLDMIRAPIKMNLNEEPKFPVMDSYITQLFSHISGGVDINTRSGVIQGTITCQTVKTFYIVIPLIHHIFQTVPNSKIIVFLDYKESVDIIMNNLSTYSPVKITGDSECTKERRKAIIDKFNEPNLELRLLAIISQIGSDSIELDDKHGNFPRIGLGLPDFYYSRFFQCPGRIFRRFTESNSLFFWCLSNTEEYSEESVFKSIKDKSEVMEQTLQNNEIIPPIYYEKITNPHLHDISFLIKNAGMNKINRHDKDNKSLNNIVRVSEVTFRKRF</sequence>
<dbReference type="EMBL" id="MN739127">
    <property type="protein sequence ID" value="QHS90114.1"/>
    <property type="molecule type" value="Genomic_DNA"/>
</dbReference>
<dbReference type="SUPFAM" id="SSF52540">
    <property type="entry name" value="P-loop containing nucleoside triphosphate hydrolases"/>
    <property type="match status" value="1"/>
</dbReference>
<reference evidence="1" key="1">
    <citation type="journal article" date="2020" name="Nature">
        <title>Giant virus diversity and host interactions through global metagenomics.</title>
        <authorList>
            <person name="Schulz F."/>
            <person name="Roux S."/>
            <person name="Paez-Espino D."/>
            <person name="Jungbluth S."/>
            <person name="Walsh D.A."/>
            <person name="Denef V.J."/>
            <person name="McMahon K.D."/>
            <person name="Konstantinidis K.T."/>
            <person name="Eloe-Fadrosh E.A."/>
            <person name="Kyrpides N.C."/>
            <person name="Woyke T."/>
        </authorList>
    </citation>
    <scope>NUCLEOTIDE SEQUENCE</scope>
    <source>
        <strain evidence="1">GVMAG-M-3300010160-4</strain>
    </source>
</reference>
<dbReference type="AlphaFoldDB" id="A0A6C0BE95"/>
<name>A0A6C0BE95_9ZZZZ</name>
<proteinExistence type="predicted"/>